<evidence type="ECO:0000256" key="3">
    <source>
        <dbReference type="ARBA" id="ARBA00022475"/>
    </source>
</evidence>
<feature type="transmembrane region" description="Helical" evidence="8">
    <location>
        <begin position="28"/>
        <end position="50"/>
    </location>
</feature>
<keyword evidence="3" id="KW-1003">Cell membrane</keyword>
<accession>A0A921MX94</accession>
<dbReference type="InterPro" id="IPR035906">
    <property type="entry name" value="MetI-like_sf"/>
</dbReference>
<evidence type="ECO:0000313" key="10">
    <source>
        <dbReference type="EMBL" id="HJG91831.1"/>
    </source>
</evidence>
<evidence type="ECO:0000256" key="8">
    <source>
        <dbReference type="RuleBase" id="RU363032"/>
    </source>
</evidence>
<dbReference type="InterPro" id="IPR000515">
    <property type="entry name" value="MetI-like"/>
</dbReference>
<evidence type="ECO:0000256" key="7">
    <source>
        <dbReference type="ARBA" id="ARBA00023136"/>
    </source>
</evidence>
<keyword evidence="7 8" id="KW-0472">Membrane</keyword>
<dbReference type="NCBIfam" id="TIGR03003">
    <property type="entry name" value="ectoine_ehuD"/>
    <property type="match status" value="1"/>
</dbReference>
<feature type="transmembrane region" description="Helical" evidence="8">
    <location>
        <begin position="193"/>
        <end position="212"/>
    </location>
</feature>
<feature type="domain" description="ABC transmembrane type-1" evidence="9">
    <location>
        <begin position="26"/>
        <end position="212"/>
    </location>
</feature>
<comment type="subcellular location">
    <subcellularLocation>
        <location evidence="1 8">Cell membrane</location>
        <topology evidence="1 8">Multi-pass membrane protein</topology>
    </subcellularLocation>
</comment>
<dbReference type="InterPro" id="IPR014341">
    <property type="entry name" value="Ectoine_EhuD"/>
</dbReference>
<evidence type="ECO:0000256" key="2">
    <source>
        <dbReference type="ARBA" id="ARBA00022448"/>
    </source>
</evidence>
<dbReference type="InterPro" id="IPR010065">
    <property type="entry name" value="AA_ABC_transptr_permease_3TM"/>
</dbReference>
<dbReference type="Proteomes" id="UP000742460">
    <property type="component" value="Unassembled WGS sequence"/>
</dbReference>
<evidence type="ECO:0000256" key="6">
    <source>
        <dbReference type="ARBA" id="ARBA00022989"/>
    </source>
</evidence>
<dbReference type="PANTHER" id="PTHR30614:SF0">
    <property type="entry name" value="L-CYSTINE TRANSPORT SYSTEM PERMEASE PROTEIN TCYL"/>
    <property type="match status" value="1"/>
</dbReference>
<comment type="caution">
    <text evidence="10">The sequence shown here is derived from an EMBL/GenBank/DDBJ whole genome shotgun (WGS) entry which is preliminary data.</text>
</comment>
<dbReference type="AlphaFoldDB" id="A0A921MX94"/>
<dbReference type="GO" id="GO:0006865">
    <property type="term" value="P:amino acid transport"/>
    <property type="evidence" value="ECO:0007669"/>
    <property type="project" value="UniProtKB-KW"/>
</dbReference>
<organism evidence="10 11">
    <name type="scientific">Brachybacterium massiliense</name>
    <dbReference type="NCBI Taxonomy" id="1755098"/>
    <lineage>
        <taxon>Bacteria</taxon>
        <taxon>Bacillati</taxon>
        <taxon>Actinomycetota</taxon>
        <taxon>Actinomycetes</taxon>
        <taxon>Micrococcales</taxon>
        <taxon>Dermabacteraceae</taxon>
        <taxon>Brachybacterium</taxon>
    </lineage>
</organism>
<evidence type="ECO:0000256" key="5">
    <source>
        <dbReference type="ARBA" id="ARBA00022970"/>
    </source>
</evidence>
<keyword evidence="2 8" id="KW-0813">Transport</keyword>
<dbReference type="NCBIfam" id="TIGR01726">
    <property type="entry name" value="HEQRo_perm_3TM"/>
    <property type="match status" value="1"/>
</dbReference>
<evidence type="ECO:0000256" key="4">
    <source>
        <dbReference type="ARBA" id="ARBA00022692"/>
    </source>
</evidence>
<dbReference type="Gene3D" id="1.10.3720.10">
    <property type="entry name" value="MetI-like"/>
    <property type="match status" value="1"/>
</dbReference>
<sequence>MNPEPNSWWDWEHAIAVFPDLLLQGFKITLVATVLGTLIALVLGLIVAIIRRSTPPIINAPVTWIVEFIRMTPLVVQLVFANLVLSPYFDSSLAIGIWVLGIHYTTYMAEVYRAGIDSVPKGQWEAATALSLPRLRTWRAVVVPQAIRNTLPALGNYAISMFKETPFLFVIYVPELLNVAQNYGSTHFRYTEAITLAGLIFLAASYPTSLLIRRLEKKLA</sequence>
<protein>
    <submittedName>
        <fullName evidence="10">Ectoine/hydroxyectoine ABC transporter permease subunit EhuD</fullName>
    </submittedName>
</protein>
<dbReference type="GO" id="GO:0043190">
    <property type="term" value="C:ATP-binding cassette (ABC) transporter complex"/>
    <property type="evidence" value="ECO:0007669"/>
    <property type="project" value="InterPro"/>
</dbReference>
<evidence type="ECO:0000256" key="1">
    <source>
        <dbReference type="ARBA" id="ARBA00004651"/>
    </source>
</evidence>
<proteinExistence type="inferred from homology"/>
<reference evidence="10" key="2">
    <citation type="submission" date="2021-09" db="EMBL/GenBank/DDBJ databases">
        <authorList>
            <person name="Gilroy R."/>
        </authorList>
    </citation>
    <scope>NUCLEOTIDE SEQUENCE</scope>
    <source>
        <strain evidence="10">ChiGjej5B5-22894</strain>
    </source>
</reference>
<evidence type="ECO:0000259" key="9">
    <source>
        <dbReference type="PROSITE" id="PS50928"/>
    </source>
</evidence>
<dbReference type="Pfam" id="PF00528">
    <property type="entry name" value="BPD_transp_1"/>
    <property type="match status" value="1"/>
</dbReference>
<dbReference type="SUPFAM" id="SSF161098">
    <property type="entry name" value="MetI-like"/>
    <property type="match status" value="1"/>
</dbReference>
<gene>
    <name evidence="10" type="primary">ehuD</name>
    <name evidence="10" type="ORF">K8V81_08900</name>
</gene>
<dbReference type="GO" id="GO:0022857">
    <property type="term" value="F:transmembrane transporter activity"/>
    <property type="evidence" value="ECO:0007669"/>
    <property type="project" value="InterPro"/>
</dbReference>
<reference evidence="10" key="1">
    <citation type="journal article" date="2021" name="PeerJ">
        <title>Extensive microbial diversity within the chicken gut microbiome revealed by metagenomics and culture.</title>
        <authorList>
            <person name="Gilroy R."/>
            <person name="Ravi A."/>
            <person name="Getino M."/>
            <person name="Pursley I."/>
            <person name="Horton D.L."/>
            <person name="Alikhan N.F."/>
            <person name="Baker D."/>
            <person name="Gharbi K."/>
            <person name="Hall N."/>
            <person name="Watson M."/>
            <person name="Adriaenssens E.M."/>
            <person name="Foster-Nyarko E."/>
            <person name="Jarju S."/>
            <person name="Secka A."/>
            <person name="Antonio M."/>
            <person name="Oren A."/>
            <person name="Chaudhuri R.R."/>
            <person name="La Ragione R."/>
            <person name="Hildebrand F."/>
            <person name="Pallen M.J."/>
        </authorList>
    </citation>
    <scope>NUCLEOTIDE SEQUENCE</scope>
    <source>
        <strain evidence="10">ChiGjej5B5-22894</strain>
    </source>
</reference>
<dbReference type="InterPro" id="IPR043429">
    <property type="entry name" value="ArtM/GltK/GlnP/TcyL/YhdX-like"/>
</dbReference>
<comment type="similarity">
    <text evidence="8">Belongs to the binding-protein-dependent transport system permease family.</text>
</comment>
<keyword evidence="5" id="KW-0029">Amino-acid transport</keyword>
<dbReference type="PANTHER" id="PTHR30614">
    <property type="entry name" value="MEMBRANE COMPONENT OF AMINO ACID ABC TRANSPORTER"/>
    <property type="match status" value="1"/>
</dbReference>
<dbReference type="EMBL" id="DYUE01000208">
    <property type="protein sequence ID" value="HJG91831.1"/>
    <property type="molecule type" value="Genomic_DNA"/>
</dbReference>
<evidence type="ECO:0000313" key="11">
    <source>
        <dbReference type="Proteomes" id="UP000742460"/>
    </source>
</evidence>
<keyword evidence="6 8" id="KW-1133">Transmembrane helix</keyword>
<keyword evidence="4 8" id="KW-0812">Transmembrane</keyword>
<dbReference type="PROSITE" id="PS50928">
    <property type="entry name" value="ABC_TM1"/>
    <property type="match status" value="1"/>
</dbReference>
<dbReference type="CDD" id="cd06261">
    <property type="entry name" value="TM_PBP2"/>
    <property type="match status" value="1"/>
</dbReference>
<name>A0A921MX94_9MICO</name>